<dbReference type="PANTHER" id="PTHR15967">
    <property type="entry name" value="E2F-ASSOCIATED PHOSPHOPROTEIN"/>
    <property type="match status" value="1"/>
</dbReference>
<reference evidence="2 3" key="1">
    <citation type="submission" date="2022-11" db="EMBL/GenBank/DDBJ databases">
        <title>Whole genome sequence of Eschrichtius robustus ER-17-0199.</title>
        <authorList>
            <person name="Bruniche-Olsen A."/>
            <person name="Black A.N."/>
            <person name="Fields C.J."/>
            <person name="Walden K."/>
            <person name="Dewoody J.A."/>
        </authorList>
    </citation>
    <scope>NUCLEOTIDE SEQUENCE [LARGE SCALE GENOMIC DNA]</scope>
    <source>
        <strain evidence="2">ER-17-0199</strain>
        <tissue evidence="2">Blubber</tissue>
    </source>
</reference>
<dbReference type="Pfam" id="PF10238">
    <property type="entry name" value="Eapp_C"/>
    <property type="match status" value="1"/>
</dbReference>
<feature type="region of interest" description="Disordered" evidence="1">
    <location>
        <begin position="288"/>
        <end position="314"/>
    </location>
</feature>
<dbReference type="EMBL" id="JAIQCJ010002317">
    <property type="protein sequence ID" value="KAJ8777072.1"/>
    <property type="molecule type" value="Genomic_DNA"/>
</dbReference>
<feature type="compositionally biased region" description="Acidic residues" evidence="1">
    <location>
        <begin position="72"/>
        <end position="86"/>
    </location>
</feature>
<dbReference type="InterPro" id="IPR019370">
    <property type="entry name" value="E2F-assoc_phosphoprotein"/>
</dbReference>
<dbReference type="PANTHER" id="PTHR15967:SF0">
    <property type="entry name" value="E2F-ASSOCIATED PHOSPHOPROTEIN"/>
    <property type="match status" value="1"/>
</dbReference>
<accession>A0AB34GCL6</accession>
<sequence length="352" mass="40115">MGTAGVRGAWRQGFEGARSEGADVRAEVVLERFRKGTCGESRYSADACGRYRRGQAAMNRLQDDYDPYAVEEPSDEEPALSSSEDEVDVLLHGTPDQKRKLIRECLTGESESSSEDEFEKEMEAELNSTIKTMEDKLSSLETGSSSGNGKVGTAPTKYYDDIYFDSDSEDEDKAAISLTFSKLAQVTKKKKKKQHRIPTNDELLYDPEKDDRDQAWVDAQRRGYHGFGIQRRCQQQQPFPNSDAVLNCPACMTTLCLDCQRHESYKTQYRAMFVMNCSINKEEILRYKTPENRKKRRGHKKMRSNQEDAAEQAETDVEEIYHPVMCTECSTEVAVYDKDEVFHFFNVLASHS</sequence>
<dbReference type="AlphaFoldDB" id="A0AB34GCL6"/>
<organism evidence="2 3">
    <name type="scientific">Eschrichtius robustus</name>
    <name type="common">California gray whale</name>
    <name type="synonym">Eschrichtius gibbosus</name>
    <dbReference type="NCBI Taxonomy" id="9764"/>
    <lineage>
        <taxon>Eukaryota</taxon>
        <taxon>Metazoa</taxon>
        <taxon>Chordata</taxon>
        <taxon>Craniata</taxon>
        <taxon>Vertebrata</taxon>
        <taxon>Euteleostomi</taxon>
        <taxon>Mammalia</taxon>
        <taxon>Eutheria</taxon>
        <taxon>Laurasiatheria</taxon>
        <taxon>Artiodactyla</taxon>
        <taxon>Whippomorpha</taxon>
        <taxon>Cetacea</taxon>
        <taxon>Mysticeti</taxon>
        <taxon>Eschrichtiidae</taxon>
        <taxon>Eschrichtius</taxon>
    </lineage>
</organism>
<gene>
    <name evidence="2" type="ORF">J1605_014852</name>
</gene>
<protein>
    <recommendedName>
        <fullName evidence="4">E2F-associated phosphoprotein</fullName>
    </recommendedName>
</protein>
<feature type="region of interest" description="Disordered" evidence="1">
    <location>
        <begin position="62"/>
        <end position="86"/>
    </location>
</feature>
<dbReference type="GO" id="GO:0005634">
    <property type="term" value="C:nucleus"/>
    <property type="evidence" value="ECO:0007669"/>
    <property type="project" value="TreeGrafter"/>
</dbReference>
<evidence type="ECO:0000256" key="1">
    <source>
        <dbReference type="SAM" id="MobiDB-lite"/>
    </source>
</evidence>
<evidence type="ECO:0008006" key="4">
    <source>
        <dbReference type="Google" id="ProtNLM"/>
    </source>
</evidence>
<evidence type="ECO:0000313" key="2">
    <source>
        <dbReference type="EMBL" id="KAJ8777072.1"/>
    </source>
</evidence>
<evidence type="ECO:0000313" key="3">
    <source>
        <dbReference type="Proteomes" id="UP001159641"/>
    </source>
</evidence>
<keyword evidence="3" id="KW-1185">Reference proteome</keyword>
<proteinExistence type="predicted"/>
<comment type="caution">
    <text evidence="2">The sequence shown here is derived from an EMBL/GenBank/DDBJ whole genome shotgun (WGS) entry which is preliminary data.</text>
</comment>
<feature type="compositionally biased region" description="Basic residues" evidence="1">
    <location>
        <begin position="293"/>
        <end position="303"/>
    </location>
</feature>
<dbReference type="Proteomes" id="UP001159641">
    <property type="component" value="Unassembled WGS sequence"/>
</dbReference>
<name>A0AB34GCL6_ESCRO</name>